<sequence length="79" mass="9040">MDFSKRAPTAPSTTTRAQTSSESGKAHSPLVVHRAFYNKCIRKTIFVAYEVDREWSFSSRPLRCACIDAYIYKFSKSKL</sequence>
<organism evidence="2 3">
    <name type="scientific">Trichomalopsis sarcophagae</name>
    <dbReference type="NCBI Taxonomy" id="543379"/>
    <lineage>
        <taxon>Eukaryota</taxon>
        <taxon>Metazoa</taxon>
        <taxon>Ecdysozoa</taxon>
        <taxon>Arthropoda</taxon>
        <taxon>Hexapoda</taxon>
        <taxon>Insecta</taxon>
        <taxon>Pterygota</taxon>
        <taxon>Neoptera</taxon>
        <taxon>Endopterygota</taxon>
        <taxon>Hymenoptera</taxon>
        <taxon>Apocrita</taxon>
        <taxon>Proctotrupomorpha</taxon>
        <taxon>Chalcidoidea</taxon>
        <taxon>Pteromalidae</taxon>
        <taxon>Pteromalinae</taxon>
        <taxon>Trichomalopsis</taxon>
    </lineage>
</organism>
<keyword evidence="3" id="KW-1185">Reference proteome</keyword>
<evidence type="ECO:0000313" key="2">
    <source>
        <dbReference type="EMBL" id="OXU25667.1"/>
    </source>
</evidence>
<evidence type="ECO:0000313" key="3">
    <source>
        <dbReference type="Proteomes" id="UP000215335"/>
    </source>
</evidence>
<feature type="region of interest" description="Disordered" evidence="1">
    <location>
        <begin position="1"/>
        <end position="27"/>
    </location>
</feature>
<name>A0A232F5P8_9HYME</name>
<feature type="compositionally biased region" description="Low complexity" evidence="1">
    <location>
        <begin position="1"/>
        <end position="21"/>
    </location>
</feature>
<reference evidence="2 3" key="1">
    <citation type="journal article" date="2017" name="Curr. Biol.">
        <title>The Evolution of Venom by Co-option of Single-Copy Genes.</title>
        <authorList>
            <person name="Martinson E.O."/>
            <person name="Mrinalini"/>
            <person name="Kelkar Y.D."/>
            <person name="Chang C.H."/>
            <person name="Werren J.H."/>
        </authorList>
    </citation>
    <scope>NUCLEOTIDE SEQUENCE [LARGE SCALE GENOMIC DNA]</scope>
    <source>
        <strain evidence="2 3">Alberta</strain>
        <tissue evidence="2">Whole body</tissue>
    </source>
</reference>
<comment type="caution">
    <text evidence="2">The sequence shown here is derived from an EMBL/GenBank/DDBJ whole genome shotgun (WGS) entry which is preliminary data.</text>
</comment>
<dbReference type="Proteomes" id="UP000215335">
    <property type="component" value="Unassembled WGS sequence"/>
</dbReference>
<gene>
    <name evidence="2" type="ORF">TSAR_009339</name>
</gene>
<dbReference type="EMBL" id="NNAY01000971">
    <property type="protein sequence ID" value="OXU25667.1"/>
    <property type="molecule type" value="Genomic_DNA"/>
</dbReference>
<protein>
    <submittedName>
        <fullName evidence="2">Uncharacterized protein</fullName>
    </submittedName>
</protein>
<evidence type="ECO:0000256" key="1">
    <source>
        <dbReference type="SAM" id="MobiDB-lite"/>
    </source>
</evidence>
<accession>A0A232F5P8</accession>
<dbReference type="AlphaFoldDB" id="A0A232F5P8"/>
<proteinExistence type="predicted"/>